<name>A0A6N6VLE9_9HYPH</name>
<dbReference type="RefSeq" id="WP_152214886.1">
    <property type="nucleotide sequence ID" value="NZ_JBAQYD010000352.1"/>
</dbReference>
<proteinExistence type="predicted"/>
<protein>
    <recommendedName>
        <fullName evidence="3">histidine kinase</fullName>
        <ecNumber evidence="3">2.7.13.3</ecNumber>
    </recommendedName>
</protein>
<reference evidence="14 15" key="1">
    <citation type="submission" date="2019-09" db="EMBL/GenBank/DDBJ databases">
        <title>Parvibaculum sedimenti sp. nov., isolated from sediment.</title>
        <authorList>
            <person name="Wang Y."/>
        </authorList>
    </citation>
    <scope>NUCLEOTIDE SEQUENCE [LARGE SCALE GENOMIC DNA]</scope>
    <source>
        <strain evidence="14 15">HXT-9</strain>
    </source>
</reference>
<dbReference type="EMBL" id="WESC01000003">
    <property type="protein sequence ID" value="KAB7741582.1"/>
    <property type="molecule type" value="Genomic_DNA"/>
</dbReference>
<evidence type="ECO:0000256" key="1">
    <source>
        <dbReference type="ARBA" id="ARBA00000085"/>
    </source>
</evidence>
<gene>
    <name evidence="14" type="ORF">F2P47_04040</name>
</gene>
<dbReference type="Gene3D" id="3.30.565.10">
    <property type="entry name" value="Histidine kinase-like ATPase, C-terminal domain"/>
    <property type="match status" value="1"/>
</dbReference>
<organism evidence="14 15">
    <name type="scientific">Parvibaculum sedimenti</name>
    <dbReference type="NCBI Taxonomy" id="2608632"/>
    <lineage>
        <taxon>Bacteria</taxon>
        <taxon>Pseudomonadati</taxon>
        <taxon>Pseudomonadota</taxon>
        <taxon>Alphaproteobacteria</taxon>
        <taxon>Hyphomicrobiales</taxon>
        <taxon>Parvibaculaceae</taxon>
        <taxon>Parvibaculum</taxon>
    </lineage>
</organism>
<keyword evidence="10 11" id="KW-0472">Membrane</keyword>
<dbReference type="AlphaFoldDB" id="A0A6N6VLE9"/>
<keyword evidence="4" id="KW-0597">Phosphoprotein</keyword>
<dbReference type="InterPro" id="IPR036890">
    <property type="entry name" value="HATPase_C_sf"/>
</dbReference>
<comment type="catalytic activity">
    <reaction evidence="1">
        <text>ATP + protein L-histidine = ADP + protein N-phospho-L-histidine.</text>
        <dbReference type="EC" id="2.7.13.3"/>
    </reaction>
</comment>
<evidence type="ECO:0000256" key="11">
    <source>
        <dbReference type="SAM" id="Phobius"/>
    </source>
</evidence>
<sequence>MQLRNLRIKDSLALRLIAGAALWSVIALVAGGIILSSIFRHSVESSFDARLEVLLGSLVATTDVDDKKQIVRTRDLNETRFDFAYSGWYWQIAPLAQRLALRSRSLFDQAIDLTNSTSATRDVSGASFFDAMGPEDQHLRVVERRLMLPGYDVPVSFAVAGDKAEMEGDIQKFNSTVFTAMAGLGLGILVALLIQVRFGLQPLERVRRALASIRSGRATKLEGQFPVEIEPLAEEINSLLDSNREVLERARTHVGNLAHALKTPLSVLTNEARAHPDTFGDQVVRIAATMREQIDHHLARARMAASANVFGAHTPVEPVLARLGRALARIYAEQGIDVSVECPEGLGFRGEAQDLEEMAGNLLDNACKWAVSRVELRALPLPELRKGRPAFLITVEDDGPGVPEEKRAAVLKRGGRLDETKPGSGLGLSIVTEIAELYGGELRLAASALGGLRAELILPAASE</sequence>
<evidence type="ECO:0000313" key="14">
    <source>
        <dbReference type="EMBL" id="KAB7741582.1"/>
    </source>
</evidence>
<evidence type="ECO:0000256" key="9">
    <source>
        <dbReference type="ARBA" id="ARBA00023012"/>
    </source>
</evidence>
<evidence type="ECO:0000259" key="12">
    <source>
        <dbReference type="PROSITE" id="PS50109"/>
    </source>
</evidence>
<feature type="transmembrane region" description="Helical" evidence="11">
    <location>
        <begin position="12"/>
        <end position="39"/>
    </location>
</feature>
<dbReference type="Pfam" id="PF02518">
    <property type="entry name" value="HATPase_c"/>
    <property type="match status" value="1"/>
</dbReference>
<evidence type="ECO:0000256" key="7">
    <source>
        <dbReference type="ARBA" id="ARBA00022777"/>
    </source>
</evidence>
<dbReference type="GO" id="GO:0000160">
    <property type="term" value="P:phosphorelay signal transduction system"/>
    <property type="evidence" value="ECO:0007669"/>
    <property type="project" value="UniProtKB-KW"/>
</dbReference>
<dbReference type="PANTHER" id="PTHR45436">
    <property type="entry name" value="SENSOR HISTIDINE KINASE YKOH"/>
    <property type="match status" value="1"/>
</dbReference>
<dbReference type="PROSITE" id="PS50109">
    <property type="entry name" value="HIS_KIN"/>
    <property type="match status" value="1"/>
</dbReference>
<dbReference type="GO" id="GO:0005886">
    <property type="term" value="C:plasma membrane"/>
    <property type="evidence" value="ECO:0007669"/>
    <property type="project" value="TreeGrafter"/>
</dbReference>
<keyword evidence="15" id="KW-1185">Reference proteome</keyword>
<dbReference type="EC" id="2.7.13.3" evidence="3"/>
<dbReference type="Gene3D" id="1.10.287.130">
    <property type="match status" value="1"/>
</dbReference>
<evidence type="ECO:0000256" key="10">
    <source>
        <dbReference type="ARBA" id="ARBA00023136"/>
    </source>
</evidence>
<dbReference type="InterPro" id="IPR003660">
    <property type="entry name" value="HAMP_dom"/>
</dbReference>
<keyword evidence="7 14" id="KW-0418">Kinase</keyword>
<dbReference type="GO" id="GO:0004673">
    <property type="term" value="F:protein histidine kinase activity"/>
    <property type="evidence" value="ECO:0007669"/>
    <property type="project" value="UniProtKB-EC"/>
</dbReference>
<keyword evidence="6 11" id="KW-0812">Transmembrane</keyword>
<evidence type="ECO:0000256" key="4">
    <source>
        <dbReference type="ARBA" id="ARBA00022553"/>
    </source>
</evidence>
<dbReference type="InterPro" id="IPR003594">
    <property type="entry name" value="HATPase_dom"/>
</dbReference>
<dbReference type="SUPFAM" id="SSF55874">
    <property type="entry name" value="ATPase domain of HSP90 chaperone/DNA topoisomerase II/histidine kinase"/>
    <property type="match status" value="1"/>
</dbReference>
<dbReference type="PROSITE" id="PS50885">
    <property type="entry name" value="HAMP"/>
    <property type="match status" value="1"/>
</dbReference>
<dbReference type="PRINTS" id="PR00344">
    <property type="entry name" value="BCTRLSENSOR"/>
</dbReference>
<keyword evidence="8 11" id="KW-1133">Transmembrane helix</keyword>
<feature type="domain" description="Histidine kinase" evidence="12">
    <location>
        <begin position="256"/>
        <end position="462"/>
    </location>
</feature>
<accession>A0A6N6VLE9</accession>
<feature type="domain" description="HAMP" evidence="13">
    <location>
        <begin position="197"/>
        <end position="248"/>
    </location>
</feature>
<keyword evidence="5" id="KW-0808">Transferase</keyword>
<dbReference type="SMART" id="SM00387">
    <property type="entry name" value="HATPase_c"/>
    <property type="match status" value="1"/>
</dbReference>
<evidence type="ECO:0000256" key="6">
    <source>
        <dbReference type="ARBA" id="ARBA00022692"/>
    </source>
</evidence>
<dbReference type="InterPro" id="IPR050428">
    <property type="entry name" value="TCS_sensor_his_kinase"/>
</dbReference>
<evidence type="ECO:0000256" key="5">
    <source>
        <dbReference type="ARBA" id="ARBA00022679"/>
    </source>
</evidence>
<keyword evidence="9" id="KW-0902">Two-component regulatory system</keyword>
<dbReference type="InterPro" id="IPR004358">
    <property type="entry name" value="Sig_transdc_His_kin-like_C"/>
</dbReference>
<evidence type="ECO:0000256" key="2">
    <source>
        <dbReference type="ARBA" id="ARBA00004370"/>
    </source>
</evidence>
<evidence type="ECO:0000313" key="15">
    <source>
        <dbReference type="Proteomes" id="UP000468901"/>
    </source>
</evidence>
<dbReference type="PANTHER" id="PTHR45436:SF5">
    <property type="entry name" value="SENSOR HISTIDINE KINASE TRCS"/>
    <property type="match status" value="1"/>
</dbReference>
<dbReference type="Proteomes" id="UP000468901">
    <property type="component" value="Unassembled WGS sequence"/>
</dbReference>
<evidence type="ECO:0000256" key="8">
    <source>
        <dbReference type="ARBA" id="ARBA00022989"/>
    </source>
</evidence>
<comment type="subcellular location">
    <subcellularLocation>
        <location evidence="2">Membrane</location>
    </subcellularLocation>
</comment>
<comment type="caution">
    <text evidence="14">The sequence shown here is derived from an EMBL/GenBank/DDBJ whole genome shotgun (WGS) entry which is preliminary data.</text>
</comment>
<dbReference type="InterPro" id="IPR005467">
    <property type="entry name" value="His_kinase_dom"/>
</dbReference>
<evidence type="ECO:0000256" key="3">
    <source>
        <dbReference type="ARBA" id="ARBA00012438"/>
    </source>
</evidence>
<evidence type="ECO:0000259" key="13">
    <source>
        <dbReference type="PROSITE" id="PS50885"/>
    </source>
</evidence>